<evidence type="ECO:0000256" key="1">
    <source>
        <dbReference type="ARBA" id="ARBA00005054"/>
    </source>
</evidence>
<dbReference type="CDD" id="cd08653">
    <property type="entry name" value="FMT_core_like_3"/>
    <property type="match status" value="1"/>
</dbReference>
<dbReference type="GO" id="GO:0005829">
    <property type="term" value="C:cytosol"/>
    <property type="evidence" value="ECO:0007669"/>
    <property type="project" value="TreeGrafter"/>
</dbReference>
<evidence type="ECO:0000313" key="6">
    <source>
        <dbReference type="EMBL" id="MBA5628419.1"/>
    </source>
</evidence>
<evidence type="ECO:0000313" key="7">
    <source>
        <dbReference type="Proteomes" id="UP000552241"/>
    </source>
</evidence>
<dbReference type="InterPro" id="IPR036477">
    <property type="entry name" value="Formyl_transf_N_sf"/>
</dbReference>
<dbReference type="RefSeq" id="WP_182042019.1">
    <property type="nucleotide sequence ID" value="NZ_JACDZE010000001.1"/>
</dbReference>
<dbReference type="GO" id="GO:0004644">
    <property type="term" value="F:phosphoribosylglycinamide formyltransferase activity"/>
    <property type="evidence" value="ECO:0007669"/>
    <property type="project" value="UniProtKB-EC"/>
</dbReference>
<dbReference type="Pfam" id="PF00551">
    <property type="entry name" value="Formyl_trans_N"/>
    <property type="match status" value="1"/>
</dbReference>
<proteinExistence type="predicted"/>
<sequence length="267" mass="30594">MNPKPLRVVCLFGTGIIFDKTLSVLLEKNVNVVGVVNANKHQNGVDFSYLKIAGKKHGYGRVFLQVLGRIYYKIFNSQKDRQIFNQIYRESEIQNILKKHTYLTHQTEDYGKPETMAFIQNLQPDLILVHSGYWVGKKVRNIVNGRVIGGHPGITPDYRGVHSPFWAIFNGEPEKVGYSVFWLDSGVDTGDILYQSSVPIENGDSYFTLSWKGMVGIAENQARIIKEMESGLEPKSRKVGEVDDSTNYTHPTIFQYWKYRKIQKEVR</sequence>
<dbReference type="GO" id="GO:0006189">
    <property type="term" value="P:'de novo' IMP biosynthetic process"/>
    <property type="evidence" value="ECO:0007669"/>
    <property type="project" value="TreeGrafter"/>
</dbReference>
<keyword evidence="7" id="KW-1185">Reference proteome</keyword>
<comment type="pathway">
    <text evidence="1">Purine metabolism; IMP biosynthesis via de novo pathway; N(2)-formyl-N(1)-(5-phospho-D-ribosyl)glycinamide from N(1)-(5-phospho-D-ribosyl)glycinamide (10-formyl THF route): step 1/1.</text>
</comment>
<dbReference type="PANTHER" id="PTHR43369:SF2">
    <property type="entry name" value="PHOSPHORIBOSYLGLYCINAMIDE FORMYLTRANSFERASE"/>
    <property type="match status" value="1"/>
</dbReference>
<evidence type="ECO:0000256" key="2">
    <source>
        <dbReference type="ARBA" id="ARBA00012254"/>
    </source>
</evidence>
<comment type="caution">
    <text evidence="6">The sequence shown here is derived from an EMBL/GenBank/DDBJ whole genome shotgun (WGS) entry which is preliminary data.</text>
</comment>
<protein>
    <recommendedName>
        <fullName evidence="2">phosphoribosylglycinamide formyltransferase 1</fullName>
        <ecNumber evidence="2">2.1.2.2</ecNumber>
    </recommendedName>
</protein>
<evidence type="ECO:0000256" key="3">
    <source>
        <dbReference type="ARBA" id="ARBA00022679"/>
    </source>
</evidence>
<dbReference type="SUPFAM" id="SSF53328">
    <property type="entry name" value="Formyltransferase"/>
    <property type="match status" value="1"/>
</dbReference>
<feature type="domain" description="Formyl transferase N-terminal" evidence="5">
    <location>
        <begin position="105"/>
        <end position="209"/>
    </location>
</feature>
<organism evidence="6 7">
    <name type="scientific">Moheibacter lacus</name>
    <dbReference type="NCBI Taxonomy" id="2745851"/>
    <lineage>
        <taxon>Bacteria</taxon>
        <taxon>Pseudomonadati</taxon>
        <taxon>Bacteroidota</taxon>
        <taxon>Flavobacteriia</taxon>
        <taxon>Flavobacteriales</taxon>
        <taxon>Weeksellaceae</taxon>
        <taxon>Moheibacter</taxon>
    </lineage>
</organism>
<keyword evidence="3" id="KW-0808">Transferase</keyword>
<dbReference type="EMBL" id="JACDZE010000001">
    <property type="protein sequence ID" value="MBA5628419.1"/>
    <property type="molecule type" value="Genomic_DNA"/>
</dbReference>
<dbReference type="PANTHER" id="PTHR43369">
    <property type="entry name" value="PHOSPHORIBOSYLGLYCINAMIDE FORMYLTRANSFERASE"/>
    <property type="match status" value="1"/>
</dbReference>
<evidence type="ECO:0000256" key="4">
    <source>
        <dbReference type="ARBA" id="ARBA00022755"/>
    </source>
</evidence>
<accession>A0A838ZRQ5</accession>
<keyword evidence="4" id="KW-0658">Purine biosynthesis</keyword>
<dbReference type="AlphaFoldDB" id="A0A838ZRQ5"/>
<gene>
    <name evidence="6" type="ORF">HU137_01390</name>
</gene>
<dbReference type="Gene3D" id="3.40.50.170">
    <property type="entry name" value="Formyl transferase, N-terminal domain"/>
    <property type="match status" value="1"/>
</dbReference>
<dbReference type="Proteomes" id="UP000552241">
    <property type="component" value="Unassembled WGS sequence"/>
</dbReference>
<evidence type="ECO:0000259" key="5">
    <source>
        <dbReference type="Pfam" id="PF00551"/>
    </source>
</evidence>
<name>A0A838ZRQ5_9FLAO</name>
<dbReference type="EC" id="2.1.2.2" evidence="2"/>
<reference evidence="6 7" key="1">
    <citation type="submission" date="2020-07" db="EMBL/GenBank/DDBJ databases">
        <title>Moheibacter lacus sp. nov., a member of the family Flavobacteriaceae isolated from freshwater lake sediment.</title>
        <authorList>
            <person name="Liu Y."/>
        </authorList>
    </citation>
    <scope>NUCLEOTIDE SEQUENCE [LARGE SCALE GENOMIC DNA]</scope>
    <source>
        <strain evidence="6 7">BDHS18</strain>
    </source>
</reference>
<dbReference type="InterPro" id="IPR002376">
    <property type="entry name" value="Formyl_transf_N"/>
</dbReference>